<comment type="caution">
    <text evidence="2">The sequence shown here is derived from an EMBL/GenBank/DDBJ whole genome shotgun (WGS) entry which is preliminary data.</text>
</comment>
<keyword evidence="1" id="KW-1133">Transmembrane helix</keyword>
<feature type="transmembrane region" description="Helical" evidence="1">
    <location>
        <begin position="7"/>
        <end position="25"/>
    </location>
</feature>
<evidence type="ECO:0000256" key="1">
    <source>
        <dbReference type="SAM" id="Phobius"/>
    </source>
</evidence>
<sequence>MRLKTIIAFNIALLVSVIAIGLYQWKFDQQHLAGTRWACVQLDEGFVTQGYSGYQEIADRSILEFTSDKTLLIFQKGHFKTAAEGTKPYEVYFEADYTAENGLLAIAYHHIDWDLKPVDSGSLVRDMDALVRAKIELMYKVQGEHLFLFSKGHAEERNYTCYKK</sequence>
<evidence type="ECO:0000313" key="2">
    <source>
        <dbReference type="EMBL" id="KDN28592.1"/>
    </source>
</evidence>
<dbReference type="Proteomes" id="UP000027219">
    <property type="component" value="Unassembled WGS sequence"/>
</dbReference>
<dbReference type="EMBL" id="JFFR01000018">
    <property type="protein sequence ID" value="KDN28592.1"/>
    <property type="molecule type" value="Genomic_DNA"/>
</dbReference>
<accession>A0A066URR6</accession>
<protein>
    <submittedName>
        <fullName evidence="2">Uncharacterized protein</fullName>
    </submittedName>
</protein>
<keyword evidence="1" id="KW-0812">Transmembrane</keyword>
<evidence type="ECO:0000313" key="3">
    <source>
        <dbReference type="Proteomes" id="UP000027219"/>
    </source>
</evidence>
<gene>
    <name evidence="2" type="ORF">VFDL14_15360</name>
</gene>
<dbReference type="AlphaFoldDB" id="A0A066URR6"/>
<reference evidence="2 3" key="1">
    <citation type="submission" date="2014-02" db="EMBL/GenBank/DDBJ databases">
        <title>Vibrio fortis Dalian14 Genome Sequencing.</title>
        <authorList>
            <person name="Wang Y."/>
            <person name="Song L."/>
            <person name="Liu G."/>
            <person name="Ding J."/>
        </authorList>
    </citation>
    <scope>NUCLEOTIDE SEQUENCE [LARGE SCALE GENOMIC DNA]</scope>
    <source>
        <strain evidence="2 3">Dalian14</strain>
    </source>
</reference>
<dbReference type="RefSeq" id="WP_032551134.1">
    <property type="nucleotide sequence ID" value="NZ_JFFR01000018.1"/>
</dbReference>
<proteinExistence type="predicted"/>
<keyword evidence="1" id="KW-0472">Membrane</keyword>
<dbReference type="OrthoDB" id="5886340at2"/>
<organism evidence="2 3">
    <name type="scientific">Vibrio fortis</name>
    <dbReference type="NCBI Taxonomy" id="212667"/>
    <lineage>
        <taxon>Bacteria</taxon>
        <taxon>Pseudomonadati</taxon>
        <taxon>Pseudomonadota</taxon>
        <taxon>Gammaproteobacteria</taxon>
        <taxon>Vibrionales</taxon>
        <taxon>Vibrionaceae</taxon>
        <taxon>Vibrio</taxon>
    </lineage>
</organism>
<keyword evidence="3" id="KW-1185">Reference proteome</keyword>
<name>A0A066URR6_9VIBR</name>